<protein>
    <submittedName>
        <fullName evidence="1">Uncharacterized protein</fullName>
    </submittedName>
</protein>
<reference evidence="1 2" key="1">
    <citation type="journal article" date="2013" name="BMC Genomics">
        <title>Comparison of the complete genome sequence of two closely related isolates of 'Candidatus Phytoplasma australiense' reveals genome plasticity.</title>
        <authorList>
            <person name="Andersen M.T."/>
            <person name="Liefting L.W."/>
            <person name="Havukkala I."/>
            <person name="Beever R.E."/>
        </authorList>
    </citation>
    <scope>NUCLEOTIDE SEQUENCE [LARGE SCALE GENOMIC DNA]</scope>
    <source>
        <strain evidence="1 2">NZSb11</strain>
    </source>
</reference>
<dbReference type="Proteomes" id="UP000013941">
    <property type="component" value="Chromosome"/>
</dbReference>
<dbReference type="KEGG" id="nzs:SLY_0404"/>
<dbReference type="AlphaFoldDB" id="R4S0J4"/>
<evidence type="ECO:0000313" key="2">
    <source>
        <dbReference type="Proteomes" id="UP000013941"/>
    </source>
</evidence>
<dbReference type="HOGENOM" id="CLU_3398761_0_0_14"/>
<gene>
    <name evidence="1" type="ORF">SLY_0404</name>
</gene>
<proteinExistence type="predicted"/>
<accession>R4S0J4</accession>
<dbReference type="EMBL" id="CP002548">
    <property type="protein sequence ID" value="AGL90324.1"/>
    <property type="molecule type" value="Genomic_DNA"/>
</dbReference>
<evidence type="ECO:0000313" key="1">
    <source>
        <dbReference type="EMBL" id="AGL90324.1"/>
    </source>
</evidence>
<name>R4S0J4_PHYAS</name>
<organism evidence="1 2">
    <name type="scientific">Strawberry lethal yellows phytoplasma (CPA) str. NZSb11</name>
    <dbReference type="NCBI Taxonomy" id="980422"/>
    <lineage>
        <taxon>Bacteria</taxon>
        <taxon>Bacillati</taxon>
        <taxon>Mycoplasmatota</taxon>
        <taxon>Mollicutes</taxon>
        <taxon>Acholeplasmatales</taxon>
        <taxon>Acholeplasmataceae</taxon>
        <taxon>Candidatus Phytoplasma</taxon>
        <taxon>16SrXII (Stolbur group)</taxon>
    </lineage>
</organism>
<keyword evidence="2" id="KW-1185">Reference proteome</keyword>
<sequence length="31" mass="3762">MRGTFLNPKKPPLQKRGFFNVHFFKQNDKIK</sequence>